<dbReference type="Pfam" id="PF01391">
    <property type="entry name" value="Collagen"/>
    <property type="match status" value="2"/>
</dbReference>
<name>A0A915PYS3_9BILA</name>
<evidence type="ECO:0000313" key="6">
    <source>
        <dbReference type="WBParaSite" id="sdigi.contig37.g2543.t1"/>
    </source>
</evidence>
<keyword evidence="3" id="KW-0472">Membrane</keyword>
<evidence type="ECO:0000256" key="2">
    <source>
        <dbReference type="SAM" id="MobiDB-lite"/>
    </source>
</evidence>
<keyword evidence="5" id="KW-1185">Reference proteome</keyword>
<evidence type="ECO:0000256" key="1">
    <source>
        <dbReference type="ARBA" id="ARBA00022737"/>
    </source>
</evidence>
<evidence type="ECO:0000313" key="5">
    <source>
        <dbReference type="Proteomes" id="UP000887581"/>
    </source>
</evidence>
<keyword evidence="1" id="KW-0677">Repeat</keyword>
<feature type="region of interest" description="Disordered" evidence="2">
    <location>
        <begin position="161"/>
        <end position="184"/>
    </location>
</feature>
<sequence length="340" mass="34986">MITISVASPMDLHVMAKSFRTLAFFGVILSVVSVFTAALVVPMLYEYVQYTVSILKPEVDYCSEQSQLLWSQLIQIRDENGLKRRKQRQVQYHKSWSYNGAPRAPYQAIPPHNCNIYEHTPGSLSSPHSKFMKRKLSCPTNACIRRCCSCNFGLAGPPGAPGTDGKPGINGAPGKDGIPGKDAKPGSLHENICLACSPGPPGKVGYPGLKGLPGLPGLKGLPGCSLHHPGPAGPPGPIGPSGLPGFQGPPGVPGHLGIIIQGETKELPAGPVGLPGAPGIAGPPGKAGRSTPGDIGPTGDPGKPGVPGLPGLPGPQGPPGVAIRIGSCIHCPRARTAPGY</sequence>
<dbReference type="Pfam" id="PF01484">
    <property type="entry name" value="Col_cuticle_N"/>
    <property type="match status" value="1"/>
</dbReference>
<dbReference type="PANTHER" id="PTHR24637:SF377">
    <property type="entry name" value="COLLAGEN TYPE IX ALPHA 1 CHAIN"/>
    <property type="match status" value="1"/>
</dbReference>
<reference evidence="6" key="1">
    <citation type="submission" date="2022-11" db="UniProtKB">
        <authorList>
            <consortium name="WormBaseParasite"/>
        </authorList>
    </citation>
    <scope>IDENTIFICATION</scope>
</reference>
<protein>
    <submittedName>
        <fullName evidence="6">Nematode cuticle collagen N-terminal domain-containing protein</fullName>
    </submittedName>
</protein>
<dbReference type="SMART" id="SM01088">
    <property type="entry name" value="Col_cuticle_N"/>
    <property type="match status" value="1"/>
</dbReference>
<dbReference type="PANTHER" id="PTHR24637">
    <property type="entry name" value="COLLAGEN"/>
    <property type="match status" value="1"/>
</dbReference>
<feature type="transmembrane region" description="Helical" evidence="3">
    <location>
        <begin position="21"/>
        <end position="45"/>
    </location>
</feature>
<evidence type="ECO:0000256" key="3">
    <source>
        <dbReference type="SAM" id="Phobius"/>
    </source>
</evidence>
<dbReference type="InterPro" id="IPR008160">
    <property type="entry name" value="Collagen"/>
</dbReference>
<organism evidence="5 6">
    <name type="scientific">Setaria digitata</name>
    <dbReference type="NCBI Taxonomy" id="48799"/>
    <lineage>
        <taxon>Eukaryota</taxon>
        <taxon>Metazoa</taxon>
        <taxon>Ecdysozoa</taxon>
        <taxon>Nematoda</taxon>
        <taxon>Chromadorea</taxon>
        <taxon>Rhabditida</taxon>
        <taxon>Spirurina</taxon>
        <taxon>Spiruromorpha</taxon>
        <taxon>Filarioidea</taxon>
        <taxon>Setariidae</taxon>
        <taxon>Setaria</taxon>
    </lineage>
</organism>
<feature type="domain" description="Nematode cuticle collagen N-terminal" evidence="4">
    <location>
        <begin position="21"/>
        <end position="73"/>
    </location>
</feature>
<proteinExistence type="predicted"/>
<dbReference type="GO" id="GO:0042302">
    <property type="term" value="F:structural constituent of cuticle"/>
    <property type="evidence" value="ECO:0007669"/>
    <property type="project" value="InterPro"/>
</dbReference>
<dbReference type="Proteomes" id="UP000887581">
    <property type="component" value="Unplaced"/>
</dbReference>
<dbReference type="WBParaSite" id="sdigi.contig37.g2543.t1">
    <property type="protein sequence ID" value="sdigi.contig37.g2543.t1"/>
    <property type="gene ID" value="sdigi.contig37.g2543"/>
</dbReference>
<feature type="region of interest" description="Disordered" evidence="2">
    <location>
        <begin position="274"/>
        <end position="320"/>
    </location>
</feature>
<feature type="region of interest" description="Disordered" evidence="2">
    <location>
        <begin position="225"/>
        <end position="250"/>
    </location>
</feature>
<dbReference type="InterPro" id="IPR002486">
    <property type="entry name" value="Col_cuticle_N"/>
</dbReference>
<keyword evidence="3" id="KW-1133">Transmembrane helix</keyword>
<feature type="compositionally biased region" description="Low complexity" evidence="2">
    <location>
        <begin position="274"/>
        <end position="303"/>
    </location>
</feature>
<keyword evidence="3" id="KW-0812">Transmembrane</keyword>
<dbReference type="AlphaFoldDB" id="A0A915PYS3"/>
<accession>A0A915PYS3</accession>
<evidence type="ECO:0000259" key="4">
    <source>
        <dbReference type="SMART" id="SM01088"/>
    </source>
</evidence>